<protein>
    <submittedName>
        <fullName evidence="2">Uncharacterized protein</fullName>
    </submittedName>
</protein>
<dbReference type="EMBL" id="ML119054">
    <property type="protein sequence ID" value="ROT39364.1"/>
    <property type="molecule type" value="Genomic_DNA"/>
</dbReference>
<dbReference type="Proteomes" id="UP000272025">
    <property type="component" value="Unassembled WGS sequence"/>
</dbReference>
<dbReference type="GeneID" id="39582647"/>
<gene>
    <name evidence="2" type="ORF">SODALDRAFT_359256</name>
</gene>
<proteinExistence type="predicted"/>
<evidence type="ECO:0000256" key="1">
    <source>
        <dbReference type="SAM" id="MobiDB-lite"/>
    </source>
</evidence>
<accession>A0A3N2PY17</accession>
<keyword evidence="3" id="KW-1185">Reference proteome</keyword>
<dbReference type="RefSeq" id="XP_028467170.1">
    <property type="nucleotide sequence ID" value="XM_028614169.1"/>
</dbReference>
<dbReference type="AlphaFoldDB" id="A0A3N2PY17"/>
<organism evidence="2 3">
    <name type="scientific">Sodiomyces alkalinus (strain CBS 110278 / VKM F-3762 / F11)</name>
    <name type="common">Alkaliphilic filamentous fungus</name>
    <dbReference type="NCBI Taxonomy" id="1314773"/>
    <lineage>
        <taxon>Eukaryota</taxon>
        <taxon>Fungi</taxon>
        <taxon>Dikarya</taxon>
        <taxon>Ascomycota</taxon>
        <taxon>Pezizomycotina</taxon>
        <taxon>Sordariomycetes</taxon>
        <taxon>Hypocreomycetidae</taxon>
        <taxon>Glomerellales</taxon>
        <taxon>Plectosphaerellaceae</taxon>
        <taxon>Sodiomyces</taxon>
    </lineage>
</organism>
<feature type="region of interest" description="Disordered" evidence="1">
    <location>
        <begin position="70"/>
        <end position="89"/>
    </location>
</feature>
<reference evidence="2 3" key="1">
    <citation type="journal article" date="2018" name="Mol. Ecol.">
        <title>The obligate alkalophilic soda-lake fungus Sodiomyces alkalinus has shifted to a protein diet.</title>
        <authorList>
            <person name="Grum-Grzhimaylo A.A."/>
            <person name="Falkoski D.L."/>
            <person name="van den Heuvel J."/>
            <person name="Valero-Jimenez C.A."/>
            <person name="Min B."/>
            <person name="Choi I.G."/>
            <person name="Lipzen A."/>
            <person name="Daum C.G."/>
            <person name="Aanen D.K."/>
            <person name="Tsang A."/>
            <person name="Henrissat B."/>
            <person name="Bilanenko E.N."/>
            <person name="de Vries R.P."/>
            <person name="van Kan J.A.L."/>
            <person name="Grigoriev I.V."/>
            <person name="Debets A.J.M."/>
        </authorList>
    </citation>
    <scope>NUCLEOTIDE SEQUENCE [LARGE SCALE GENOMIC DNA]</scope>
    <source>
        <strain evidence="2 3">F11</strain>
    </source>
</reference>
<sequence>MPGETKNKPGSCKAQKTSSNFFIPTAQIFIKLNGQGTGPGRCYQACKLDWFDANYDHVSFVSRPGRGTVPSSAVGLRRTSSIADTSRSKSSRPASVISLVRRQRMRFVIPPSRISGVWMAERAVGLTDYLGPVPSTANSPTATSSIWGPLNCHICIASKVWNARDFHAGNIIPEEIGPLSRVFKYLNWAALPSSPRQGYLKRIFELQLSHALSPTRCHWNEIGTQNSTSNMSNG</sequence>
<name>A0A3N2PY17_SODAK</name>
<evidence type="ECO:0000313" key="2">
    <source>
        <dbReference type="EMBL" id="ROT39364.1"/>
    </source>
</evidence>
<evidence type="ECO:0000313" key="3">
    <source>
        <dbReference type="Proteomes" id="UP000272025"/>
    </source>
</evidence>